<feature type="region of interest" description="Disordered" evidence="1">
    <location>
        <begin position="350"/>
        <end position="385"/>
    </location>
</feature>
<protein>
    <recommendedName>
        <fullName evidence="4">Aspartic peptidase DDI1-type domain-containing protein</fullName>
    </recommendedName>
</protein>
<feature type="compositionally biased region" description="Basic and acidic residues" evidence="1">
    <location>
        <begin position="350"/>
        <end position="363"/>
    </location>
</feature>
<feature type="region of interest" description="Disordered" evidence="1">
    <location>
        <begin position="472"/>
        <end position="496"/>
    </location>
</feature>
<reference evidence="2 3" key="1">
    <citation type="journal article" date="2020" name="BMC Genomics">
        <title>Intraspecific diversification of the crop wild relative Brassica cretica Lam. using demographic model selection.</title>
        <authorList>
            <person name="Kioukis A."/>
            <person name="Michalopoulou V.A."/>
            <person name="Briers L."/>
            <person name="Pirintsos S."/>
            <person name="Studholme D.J."/>
            <person name="Pavlidis P."/>
            <person name="Sarris P.F."/>
        </authorList>
    </citation>
    <scope>NUCLEOTIDE SEQUENCE [LARGE SCALE GENOMIC DNA]</scope>
    <source>
        <strain evidence="3">cv. PFS-1207/04</strain>
    </source>
</reference>
<dbReference type="InterPro" id="IPR021109">
    <property type="entry name" value="Peptidase_aspartic_dom_sf"/>
</dbReference>
<proteinExistence type="predicted"/>
<evidence type="ECO:0000313" key="3">
    <source>
        <dbReference type="Proteomes" id="UP000266723"/>
    </source>
</evidence>
<keyword evidence="3" id="KW-1185">Reference proteome</keyword>
<dbReference type="CDD" id="cd00303">
    <property type="entry name" value="retropepsin_like"/>
    <property type="match status" value="1"/>
</dbReference>
<accession>A0ABQ7BR09</accession>
<evidence type="ECO:0008006" key="4">
    <source>
        <dbReference type="Google" id="ProtNLM"/>
    </source>
</evidence>
<name>A0ABQ7BR09_BRACR</name>
<dbReference type="Proteomes" id="UP000266723">
    <property type="component" value="Unassembled WGS sequence"/>
</dbReference>
<feature type="region of interest" description="Disordered" evidence="1">
    <location>
        <begin position="76"/>
        <end position="120"/>
    </location>
</feature>
<dbReference type="PANTHER" id="PTHR33067:SF31">
    <property type="entry name" value="RNA-DIRECTED DNA POLYMERASE"/>
    <property type="match status" value="1"/>
</dbReference>
<evidence type="ECO:0000313" key="2">
    <source>
        <dbReference type="EMBL" id="KAF3534737.1"/>
    </source>
</evidence>
<feature type="compositionally biased region" description="Basic and acidic residues" evidence="1">
    <location>
        <begin position="76"/>
        <end position="101"/>
    </location>
</feature>
<evidence type="ECO:0000256" key="1">
    <source>
        <dbReference type="SAM" id="MobiDB-lite"/>
    </source>
</evidence>
<organism evidence="2 3">
    <name type="scientific">Brassica cretica</name>
    <name type="common">Mustard</name>
    <dbReference type="NCBI Taxonomy" id="69181"/>
    <lineage>
        <taxon>Eukaryota</taxon>
        <taxon>Viridiplantae</taxon>
        <taxon>Streptophyta</taxon>
        <taxon>Embryophyta</taxon>
        <taxon>Tracheophyta</taxon>
        <taxon>Spermatophyta</taxon>
        <taxon>Magnoliopsida</taxon>
        <taxon>eudicotyledons</taxon>
        <taxon>Gunneridae</taxon>
        <taxon>Pentapetalae</taxon>
        <taxon>rosids</taxon>
        <taxon>malvids</taxon>
        <taxon>Brassicales</taxon>
        <taxon>Brassicaceae</taxon>
        <taxon>Brassiceae</taxon>
        <taxon>Brassica</taxon>
    </lineage>
</organism>
<gene>
    <name evidence="2" type="ORF">DY000_02042906</name>
</gene>
<comment type="caution">
    <text evidence="2">The sequence shown here is derived from an EMBL/GenBank/DDBJ whole genome shotgun (WGS) entry which is preliminary data.</text>
</comment>
<dbReference type="Gene3D" id="2.40.70.10">
    <property type="entry name" value="Acid Proteases"/>
    <property type="match status" value="1"/>
</dbReference>
<dbReference type="PANTHER" id="PTHR33067">
    <property type="entry name" value="RNA-DIRECTED DNA POLYMERASE-RELATED"/>
    <property type="match status" value="1"/>
</dbReference>
<dbReference type="EMBL" id="QGKV02001507">
    <property type="protein sequence ID" value="KAF3534737.1"/>
    <property type="molecule type" value="Genomic_DNA"/>
</dbReference>
<sequence>MWEEDAFLVESSMYVGSSYWCRPIPSDKPQLTPLFGSDKTVRIQSHSDFAARHPHPPTLVCIRPNDVDRQQAERIDRQHHERIDRQENGSIDRQEQQRIDRFPSTPYRQTEDATEKENSTLAETSLVEIDQHQRDGYEHVMEVQPTKEGVQREKVKRVPKDMSFVDAYYKYRLGNFFRESRETYEDIEQLFNKVCRKPKRTLKKEQDPRKFLIPCSIQNHDLPNALCDTGSVVSIMSIDTADLLGLKMESSQDSFTFVDNSNANSAGMIRNVKVEIGDCTIPVDLHVLEIKSGKPSSLLFGRAFMATVGAVCDLNKNMMCLTNIDEGVYYDPVDKTRSKDFISCRELSGDEAHTADSTREPAKPKSASIDNQPSASVDMQPSESIDTKLPASVLGKDLKKMSSHKNRRVLHQHQPTLDHCQSTEHHKYRSPLNCVDQYSNQWQSFELAFQFHRSHVNHHHVEKVMPVLLKRGQSASREEAAEKRKPRQSMQHSARR</sequence>
<feature type="compositionally biased region" description="Polar residues" evidence="1">
    <location>
        <begin position="368"/>
        <end position="384"/>
    </location>
</feature>
<feature type="compositionally biased region" description="Basic and acidic residues" evidence="1">
    <location>
        <begin position="109"/>
        <end position="118"/>
    </location>
</feature>